<protein>
    <submittedName>
        <fullName evidence="2">Uncharacterized protein</fullName>
    </submittedName>
</protein>
<dbReference type="Proteomes" id="UP000321121">
    <property type="component" value="Unassembled WGS sequence"/>
</dbReference>
<keyword evidence="3" id="KW-1185">Reference proteome</keyword>
<keyword evidence="1" id="KW-0812">Transmembrane</keyword>
<keyword evidence="1" id="KW-0472">Membrane</keyword>
<dbReference type="EMBL" id="BJUS01000017">
    <property type="protein sequence ID" value="GEK73186.1"/>
    <property type="molecule type" value="Genomic_DNA"/>
</dbReference>
<proteinExistence type="predicted"/>
<evidence type="ECO:0000313" key="3">
    <source>
        <dbReference type="Proteomes" id="UP000321121"/>
    </source>
</evidence>
<gene>
    <name evidence="2" type="ORF">HHA04nite_17300</name>
</gene>
<keyword evidence="1" id="KW-1133">Transmembrane helix</keyword>
<reference evidence="2 3" key="1">
    <citation type="submission" date="2019-07" db="EMBL/GenBank/DDBJ databases">
        <title>Whole genome shotgun sequence of Halomonas halophila NBRC 102604.</title>
        <authorList>
            <person name="Hosoyama A."/>
            <person name="Uohara A."/>
            <person name="Ohji S."/>
            <person name="Ichikawa N."/>
        </authorList>
    </citation>
    <scope>NUCLEOTIDE SEQUENCE [LARGE SCALE GENOMIC DNA]</scope>
    <source>
        <strain evidence="2 3">NBRC 102604</strain>
    </source>
</reference>
<evidence type="ECO:0000256" key="1">
    <source>
        <dbReference type="SAM" id="Phobius"/>
    </source>
</evidence>
<evidence type="ECO:0000313" key="2">
    <source>
        <dbReference type="EMBL" id="GEK73186.1"/>
    </source>
</evidence>
<sequence length="221" mass="24033">MNLKRAYALLAIFYTALLAVGVTAVVMGGGTPLALLYLAIGAVTVAGLWGYLRGRRVMSFRSWRPFVGVLVLGIAVSVWRLIAGSPSGTELTWLLAYSIFAAPPALLLFRYGDHDQDLWATPAELEDGAALSERLEHERELTMQGRDTLHPAVVRVSREGGRYLARVERGRGEAAERFEACFRRPATLAFFIETFAGIDVREALGGPRRGPDAAGKQEGTA</sequence>
<dbReference type="RefSeq" id="WP_146908878.1">
    <property type="nucleotide sequence ID" value="NZ_BJUS01000017.1"/>
</dbReference>
<feature type="transmembrane region" description="Helical" evidence="1">
    <location>
        <begin position="64"/>
        <end position="82"/>
    </location>
</feature>
<name>A0ABQ0U3S5_9GAMM</name>
<comment type="caution">
    <text evidence="2">The sequence shown here is derived from an EMBL/GenBank/DDBJ whole genome shotgun (WGS) entry which is preliminary data.</text>
</comment>
<accession>A0ABQ0U3S5</accession>
<feature type="transmembrane region" description="Helical" evidence="1">
    <location>
        <begin position="34"/>
        <end position="52"/>
    </location>
</feature>
<feature type="transmembrane region" description="Helical" evidence="1">
    <location>
        <begin position="94"/>
        <end position="112"/>
    </location>
</feature>
<organism evidence="2 3">
    <name type="scientific">Halomonas halophila</name>
    <dbReference type="NCBI Taxonomy" id="29573"/>
    <lineage>
        <taxon>Bacteria</taxon>
        <taxon>Pseudomonadati</taxon>
        <taxon>Pseudomonadota</taxon>
        <taxon>Gammaproteobacteria</taxon>
        <taxon>Oceanospirillales</taxon>
        <taxon>Halomonadaceae</taxon>
        <taxon>Halomonas</taxon>
    </lineage>
</organism>